<dbReference type="Pfam" id="PF01547">
    <property type="entry name" value="SBP_bac_1"/>
    <property type="match status" value="1"/>
</dbReference>
<sequence>MSRIGYRRLVAVALVAGIGLTGAACSDNKKDDTGNKAATSAGSDAGTPLDPKTKVTISVDCEPPTTKAAERKQWLDDVAEFNKQYPNVTVKSKDAFPCEDPAKFTAMLQAGSETDSFYTYMTDLQQVLDAGQAADISAYVNDKTVPNLNDIDPGVLNVLKDGGKLYGLPTSNYQMGLIYNRKIFQEAGLDPNTPPTTWDQVRQDAKTIQDKLGSKGINGYMDNSAGNQGGWHLVSEMYGVGSKAVDDSGQKAAFNNDQTKGVLQTLHDMRWTDKSMPATPGLQWGDVQKAMGTGKIGMYVGAPDDVPLVVQQYKAKFEDIGMAPIPGGKTALFGGADYMFKKSATPDQIKAGIAWINFKFLTLEKGQFNYPRNKADGLPVGLPQPFFFTGASKAKDTETKTASATVPVDNFKTYVDAQVPVLPEPPNAQKIYTVLDTVMSGVLTNQNADVSKLLSTAETQVNSLLAASQ</sequence>
<dbReference type="InterPro" id="IPR006059">
    <property type="entry name" value="SBP"/>
</dbReference>
<feature type="signal peptide" evidence="2">
    <location>
        <begin position="1"/>
        <end position="23"/>
    </location>
</feature>
<feature type="chain" id="PRO_5038772344" evidence="2">
    <location>
        <begin position="24"/>
        <end position="469"/>
    </location>
</feature>
<gene>
    <name evidence="3" type="ORF">SAMN05216267_102166</name>
</gene>
<feature type="region of interest" description="Disordered" evidence="1">
    <location>
        <begin position="29"/>
        <end position="57"/>
    </location>
</feature>
<dbReference type="PANTHER" id="PTHR43649">
    <property type="entry name" value="ARABINOSE-BINDING PROTEIN-RELATED"/>
    <property type="match status" value="1"/>
</dbReference>
<dbReference type="Gene3D" id="3.40.190.10">
    <property type="entry name" value="Periplasmic binding protein-like II"/>
    <property type="match status" value="1"/>
</dbReference>
<organism evidence="3 4">
    <name type="scientific">Actinacidiphila rubida</name>
    <dbReference type="NCBI Taxonomy" id="310780"/>
    <lineage>
        <taxon>Bacteria</taxon>
        <taxon>Bacillati</taxon>
        <taxon>Actinomycetota</taxon>
        <taxon>Actinomycetes</taxon>
        <taxon>Kitasatosporales</taxon>
        <taxon>Streptomycetaceae</taxon>
        <taxon>Actinacidiphila</taxon>
    </lineage>
</organism>
<dbReference type="Proteomes" id="UP000181951">
    <property type="component" value="Unassembled WGS sequence"/>
</dbReference>
<dbReference type="PANTHER" id="PTHR43649:SF16">
    <property type="entry name" value="SUGAR-BINDING LIPOPROTEIN"/>
    <property type="match status" value="1"/>
</dbReference>
<evidence type="ECO:0000256" key="2">
    <source>
        <dbReference type="SAM" id="SignalP"/>
    </source>
</evidence>
<name>A0A1H8N865_9ACTN</name>
<dbReference type="SUPFAM" id="SSF53850">
    <property type="entry name" value="Periplasmic binding protein-like II"/>
    <property type="match status" value="1"/>
</dbReference>
<dbReference type="OrthoDB" id="2644341at2"/>
<dbReference type="EMBL" id="FODD01000021">
    <property type="protein sequence ID" value="SEO25746.1"/>
    <property type="molecule type" value="Genomic_DNA"/>
</dbReference>
<accession>A0A1H8N865</accession>
<dbReference type="PROSITE" id="PS51257">
    <property type="entry name" value="PROKAR_LIPOPROTEIN"/>
    <property type="match status" value="1"/>
</dbReference>
<evidence type="ECO:0000256" key="1">
    <source>
        <dbReference type="SAM" id="MobiDB-lite"/>
    </source>
</evidence>
<evidence type="ECO:0000313" key="3">
    <source>
        <dbReference type="EMBL" id="SEO25746.1"/>
    </source>
</evidence>
<evidence type="ECO:0000313" key="4">
    <source>
        <dbReference type="Proteomes" id="UP000181951"/>
    </source>
</evidence>
<dbReference type="AlphaFoldDB" id="A0A1H8N865"/>
<keyword evidence="2" id="KW-0732">Signal</keyword>
<dbReference type="RefSeq" id="WP_069464103.1">
    <property type="nucleotide sequence ID" value="NZ_FODD01000021.1"/>
</dbReference>
<protein>
    <submittedName>
        <fullName evidence="3">Carbohydrate ABC transporter substrate-binding protein, CUT1 family</fullName>
    </submittedName>
</protein>
<dbReference type="STRING" id="310780.SAMN05216267_102166"/>
<dbReference type="InterPro" id="IPR050490">
    <property type="entry name" value="Bact_solute-bd_prot1"/>
</dbReference>
<keyword evidence="4" id="KW-1185">Reference proteome</keyword>
<reference evidence="3 4" key="1">
    <citation type="submission" date="2016-10" db="EMBL/GenBank/DDBJ databases">
        <authorList>
            <person name="de Groot N.N."/>
        </authorList>
    </citation>
    <scope>NUCLEOTIDE SEQUENCE [LARGE SCALE GENOMIC DNA]</scope>
    <source>
        <strain evidence="3 4">CGMCC 4.2026</strain>
    </source>
</reference>
<proteinExistence type="predicted"/>